<dbReference type="PANTHER" id="PTHR11138">
    <property type="entry name" value="METHIONYL-TRNA FORMYLTRANSFERASE"/>
    <property type="match status" value="1"/>
</dbReference>
<accession>A0A1F7RGT5</accession>
<evidence type="ECO:0000259" key="2">
    <source>
        <dbReference type="Pfam" id="PF02911"/>
    </source>
</evidence>
<dbReference type="PANTHER" id="PTHR11138:SF5">
    <property type="entry name" value="METHIONYL-TRNA FORMYLTRANSFERASE, MITOCHONDRIAL"/>
    <property type="match status" value="1"/>
</dbReference>
<dbReference type="NCBIfam" id="NF005414">
    <property type="entry name" value="PRK06988.1"/>
    <property type="match status" value="1"/>
</dbReference>
<evidence type="ECO:0000313" key="3">
    <source>
        <dbReference type="EMBL" id="OGL40759.1"/>
    </source>
</evidence>
<dbReference type="Pfam" id="PF02911">
    <property type="entry name" value="Formyl_trans_C"/>
    <property type="match status" value="1"/>
</dbReference>
<dbReference type="GO" id="GO:0005829">
    <property type="term" value="C:cytosol"/>
    <property type="evidence" value="ECO:0007669"/>
    <property type="project" value="TreeGrafter"/>
</dbReference>
<name>A0A1F7RGT5_9BACT</name>
<dbReference type="InterPro" id="IPR036477">
    <property type="entry name" value="Formyl_transf_N_sf"/>
</dbReference>
<protein>
    <recommendedName>
        <fullName evidence="5">Formyltransferase</fullName>
    </recommendedName>
</protein>
<dbReference type="InterPro" id="IPR011034">
    <property type="entry name" value="Formyl_transferase-like_C_sf"/>
</dbReference>
<feature type="domain" description="Formyl transferase C-terminal" evidence="2">
    <location>
        <begin position="205"/>
        <end position="303"/>
    </location>
</feature>
<feature type="domain" description="Formyl transferase N-terminal" evidence="1">
    <location>
        <begin position="4"/>
        <end position="174"/>
    </location>
</feature>
<dbReference type="EMBL" id="MGDB01000089">
    <property type="protein sequence ID" value="OGL40759.1"/>
    <property type="molecule type" value="Genomic_DNA"/>
</dbReference>
<reference evidence="3 4" key="1">
    <citation type="journal article" date="2016" name="Nat. Commun.">
        <title>Thousands of microbial genomes shed light on interconnected biogeochemical processes in an aquifer system.</title>
        <authorList>
            <person name="Anantharaman K."/>
            <person name="Brown C.T."/>
            <person name="Hug L.A."/>
            <person name="Sharon I."/>
            <person name="Castelle C.J."/>
            <person name="Probst A.J."/>
            <person name="Thomas B.C."/>
            <person name="Singh A."/>
            <person name="Wilkins M.J."/>
            <person name="Karaoz U."/>
            <person name="Brodie E.L."/>
            <person name="Williams K.H."/>
            <person name="Hubbard S.S."/>
            <person name="Banfield J.F."/>
        </authorList>
    </citation>
    <scope>NUCLEOTIDE SEQUENCE [LARGE SCALE GENOMIC DNA]</scope>
</reference>
<dbReference type="Gene3D" id="3.40.50.12230">
    <property type="match status" value="1"/>
</dbReference>
<evidence type="ECO:0000313" key="4">
    <source>
        <dbReference type="Proteomes" id="UP000178526"/>
    </source>
</evidence>
<comment type="caution">
    <text evidence="3">The sequence shown here is derived from an EMBL/GenBank/DDBJ whole genome shotgun (WGS) entry which is preliminary data.</text>
</comment>
<dbReference type="Pfam" id="PF00551">
    <property type="entry name" value="Formyl_trans_N"/>
    <property type="match status" value="1"/>
</dbReference>
<dbReference type="InterPro" id="IPR002376">
    <property type="entry name" value="Formyl_transf_N"/>
</dbReference>
<dbReference type="AlphaFoldDB" id="A0A1F7RGT5"/>
<dbReference type="InterPro" id="IPR005793">
    <property type="entry name" value="Formyl_trans_C"/>
</dbReference>
<sequence length="312" mass="35278">MKKMRILVFGYHNVGYVCLKELIERKENVVAVVTHKGDPSENIWFNSVYELALKSNIPVFSPTDIKGDIFFETLKNLKPEIILSFYYRYLIPENILKIPAHGAINLHGSLLPKYRGRCPVNWVLINGEKTTGVTLHYMKKSADSGDIISQQEVPISEDDDALTLFNKITEAALSLFKKTWPLIKSGNLHPIPQDPSKATYFSGRKPENGLIDWKREASEIHNLIRGVTHPYPGAFTFYKGKKLFIWKSELISDKNNINIPCGKILAANDRGIEVKAGEGHLLLKSAQFDCEEELTGKRLFERFNSMAGDILG</sequence>
<evidence type="ECO:0008006" key="5">
    <source>
        <dbReference type="Google" id="ProtNLM"/>
    </source>
</evidence>
<evidence type="ECO:0000259" key="1">
    <source>
        <dbReference type="Pfam" id="PF00551"/>
    </source>
</evidence>
<proteinExistence type="predicted"/>
<dbReference type="GO" id="GO:0004479">
    <property type="term" value="F:methionyl-tRNA formyltransferase activity"/>
    <property type="evidence" value="ECO:0007669"/>
    <property type="project" value="TreeGrafter"/>
</dbReference>
<organism evidence="3 4">
    <name type="scientific">Candidatus Schekmanbacteria bacterium GWA2_38_11</name>
    <dbReference type="NCBI Taxonomy" id="1817876"/>
    <lineage>
        <taxon>Bacteria</taxon>
        <taxon>Candidatus Schekmaniibacteriota</taxon>
    </lineage>
</organism>
<dbReference type="SUPFAM" id="SSF53328">
    <property type="entry name" value="Formyltransferase"/>
    <property type="match status" value="1"/>
</dbReference>
<dbReference type="SUPFAM" id="SSF50486">
    <property type="entry name" value="FMT C-terminal domain-like"/>
    <property type="match status" value="1"/>
</dbReference>
<dbReference type="CDD" id="cd08702">
    <property type="entry name" value="Arna_FMT_C"/>
    <property type="match status" value="1"/>
</dbReference>
<dbReference type="Proteomes" id="UP000178526">
    <property type="component" value="Unassembled WGS sequence"/>
</dbReference>
<gene>
    <name evidence="3" type="ORF">A2042_09415</name>
</gene>